<dbReference type="AlphaFoldDB" id="A0A0B4XA37"/>
<proteinExistence type="predicted"/>
<evidence type="ECO:0000313" key="2">
    <source>
        <dbReference type="EMBL" id="AJD43956.1"/>
    </source>
</evidence>
<accession>A0A0B4XA37</accession>
<name>A0A0B4XA37_9HYPH</name>
<protein>
    <submittedName>
        <fullName evidence="2">Uncharacterized protein</fullName>
    </submittedName>
</protein>
<dbReference type="Proteomes" id="UP000031368">
    <property type="component" value="Plasmid pRgalR602b"/>
</dbReference>
<geneLocation type="plasmid" evidence="2 3">
    <name>pRgalR602b</name>
</geneLocation>
<dbReference type="EMBL" id="CP006879">
    <property type="protein sequence ID" value="AJD43956.1"/>
    <property type="molecule type" value="Genomic_DNA"/>
</dbReference>
<organism evidence="2 3">
    <name type="scientific">Rhizobium gallicum bv. gallicum R602sp</name>
    <dbReference type="NCBI Taxonomy" id="1041138"/>
    <lineage>
        <taxon>Bacteria</taxon>
        <taxon>Pseudomonadati</taxon>
        <taxon>Pseudomonadota</taxon>
        <taxon>Alphaproteobacteria</taxon>
        <taxon>Hyphomicrobiales</taxon>
        <taxon>Rhizobiaceae</taxon>
        <taxon>Rhizobium/Agrobacterium group</taxon>
        <taxon>Rhizobium</taxon>
    </lineage>
</organism>
<evidence type="ECO:0000313" key="3">
    <source>
        <dbReference type="Proteomes" id="UP000031368"/>
    </source>
</evidence>
<dbReference type="KEGG" id="rga:RGR602_PB00426"/>
<gene>
    <name evidence="2" type="ORF">RGR602_PB00426</name>
</gene>
<reference evidence="2 3" key="1">
    <citation type="submission" date="2013-11" db="EMBL/GenBank/DDBJ databases">
        <title>Complete genome sequence of Rhizobium gallicum bv. gallicum R602.</title>
        <authorList>
            <person name="Bustos P."/>
            <person name="Santamaria R.I."/>
            <person name="Lozano L."/>
            <person name="Acosta J.L."/>
            <person name="Ormeno-Orrillo E."/>
            <person name="Rogel M.A."/>
            <person name="Romero D."/>
            <person name="Cevallos M.A."/>
            <person name="Martinez-Romero E."/>
            <person name="Gonzalez V."/>
        </authorList>
    </citation>
    <scope>NUCLEOTIDE SEQUENCE [LARGE SCALE GENOMIC DNA]</scope>
    <source>
        <strain evidence="2 3">R602</strain>
        <plasmid evidence="2 3">pRgalR602b</plasmid>
    </source>
</reference>
<sequence length="64" mass="7111">MASDITFSLFRPGSPTMCEYVTLGTDVDVDDIAKWSRWAPRRGRPPRSHSFGPIDEVSSRIGGK</sequence>
<evidence type="ECO:0000256" key="1">
    <source>
        <dbReference type="SAM" id="MobiDB-lite"/>
    </source>
</evidence>
<keyword evidence="2" id="KW-0614">Plasmid</keyword>
<dbReference type="HOGENOM" id="CLU_2864729_0_0_5"/>
<keyword evidence="3" id="KW-1185">Reference proteome</keyword>
<feature type="region of interest" description="Disordered" evidence="1">
    <location>
        <begin position="39"/>
        <end position="64"/>
    </location>
</feature>